<sequence length="244" mass="27960">MESIANLTSPLAGSFKPLGTSSLKTERRELYRHSFQDETVPLQELAPPKEIKMHPARFSAEIQAAYLKHATVTIDTRINYDAGRCHFVFDKQRLQNSGHPLFSQRGHRLFLGETELKAFEERGTTMVYNLRFILKTYWFQPAQVTVEARAAVPTKKRKRTPALPEIDTFIACKQDHAELREWLEGVCEEIKEADTTAGKAGFVLADIYALAKRFKRLPTEEQQALRVGEGGFHDGPFERFRKDY</sequence>
<gene>
    <name evidence="1" type="ORF">B0A50_02651</name>
</gene>
<comment type="caution">
    <text evidence="1">The sequence shown here is derived from an EMBL/GenBank/DDBJ whole genome shotgun (WGS) entry which is preliminary data.</text>
</comment>
<keyword evidence="2" id="KW-1185">Reference proteome</keyword>
<name>A0A4U0U637_9PEZI</name>
<evidence type="ECO:0000313" key="2">
    <source>
        <dbReference type="Proteomes" id="UP000308549"/>
    </source>
</evidence>
<protein>
    <submittedName>
        <fullName evidence="1">Uncharacterized protein</fullName>
    </submittedName>
</protein>
<accession>A0A4U0U637</accession>
<proteinExistence type="predicted"/>
<evidence type="ECO:0000313" key="1">
    <source>
        <dbReference type="EMBL" id="TKA30424.1"/>
    </source>
</evidence>
<organism evidence="1 2">
    <name type="scientific">Salinomyces thailandicus</name>
    <dbReference type="NCBI Taxonomy" id="706561"/>
    <lineage>
        <taxon>Eukaryota</taxon>
        <taxon>Fungi</taxon>
        <taxon>Dikarya</taxon>
        <taxon>Ascomycota</taxon>
        <taxon>Pezizomycotina</taxon>
        <taxon>Dothideomycetes</taxon>
        <taxon>Dothideomycetidae</taxon>
        <taxon>Mycosphaerellales</taxon>
        <taxon>Teratosphaeriaceae</taxon>
        <taxon>Salinomyces</taxon>
    </lineage>
</organism>
<dbReference type="AlphaFoldDB" id="A0A4U0U637"/>
<dbReference type="EMBL" id="NAJL01000011">
    <property type="protein sequence ID" value="TKA30424.1"/>
    <property type="molecule type" value="Genomic_DNA"/>
</dbReference>
<dbReference type="Proteomes" id="UP000308549">
    <property type="component" value="Unassembled WGS sequence"/>
</dbReference>
<reference evidence="1 2" key="1">
    <citation type="submission" date="2017-03" db="EMBL/GenBank/DDBJ databases">
        <title>Genomes of endolithic fungi from Antarctica.</title>
        <authorList>
            <person name="Coleine C."/>
            <person name="Masonjones S."/>
            <person name="Stajich J.E."/>
        </authorList>
    </citation>
    <scope>NUCLEOTIDE SEQUENCE [LARGE SCALE GENOMIC DNA]</scope>
    <source>
        <strain evidence="1 2">CCFEE 6315</strain>
    </source>
</reference>